<feature type="signal peptide" evidence="1">
    <location>
        <begin position="1"/>
        <end position="23"/>
    </location>
</feature>
<name>A0A5S3Q8G5_9FLAO</name>
<dbReference type="AlphaFoldDB" id="A0A5S3Q8G5"/>
<organism evidence="2 3">
    <name type="scientific">Maribacter algarum</name>
    <name type="common">ex Zhang et al. 2020</name>
    <dbReference type="NCBI Taxonomy" id="2578118"/>
    <lineage>
        <taxon>Bacteria</taxon>
        <taxon>Pseudomonadati</taxon>
        <taxon>Bacteroidota</taxon>
        <taxon>Flavobacteriia</taxon>
        <taxon>Flavobacteriales</taxon>
        <taxon>Flavobacteriaceae</taxon>
        <taxon>Maribacter</taxon>
    </lineage>
</organism>
<keyword evidence="3" id="KW-1185">Reference proteome</keyword>
<evidence type="ECO:0000313" key="3">
    <source>
        <dbReference type="Proteomes" id="UP000310314"/>
    </source>
</evidence>
<dbReference type="OrthoDB" id="1427740at2"/>
<evidence type="ECO:0000256" key="1">
    <source>
        <dbReference type="SAM" id="SignalP"/>
    </source>
</evidence>
<evidence type="ECO:0008006" key="4">
    <source>
        <dbReference type="Google" id="ProtNLM"/>
    </source>
</evidence>
<accession>A0A5S3Q8G5</accession>
<protein>
    <recommendedName>
        <fullName evidence="4">DUF4142 domain-containing protein</fullName>
    </recommendedName>
</protein>
<dbReference type="Proteomes" id="UP000310314">
    <property type="component" value="Unassembled WGS sequence"/>
</dbReference>
<reference evidence="2 3" key="1">
    <citation type="submission" date="2019-05" db="EMBL/GenBank/DDBJ databases">
        <authorList>
            <person name="Zhang J.-Y."/>
            <person name="Feg X."/>
            <person name="Du Z.-J."/>
        </authorList>
    </citation>
    <scope>NUCLEOTIDE SEQUENCE [LARGE SCALE GENOMIC DNA]</scope>
    <source>
        <strain evidence="2 3">RZ26</strain>
    </source>
</reference>
<keyword evidence="1" id="KW-0732">Signal</keyword>
<gene>
    <name evidence="2" type="ORF">FEE95_19225</name>
</gene>
<dbReference type="EMBL" id="VATY01000005">
    <property type="protein sequence ID" value="TMM53201.1"/>
    <property type="molecule type" value="Genomic_DNA"/>
</dbReference>
<proteinExistence type="predicted"/>
<feature type="chain" id="PRO_5024404976" description="DUF4142 domain-containing protein" evidence="1">
    <location>
        <begin position="24"/>
        <end position="231"/>
    </location>
</feature>
<sequence>MKTPHVVLYGLAILFLSSFSASEACNYAGSNMNYVKARTEEALTTNDINKARFYTYKAIKVLQTSTNRFDDCGCKDAEVNIEESLINLKAATKSTSLNGTRILLTEALQQIVDALDAFEQHEMHDTAFSSKDFAMNTEAIGETAMPITETKEDALYHQIDVSLENYSKSINNVIDSVGCMEARAFADNIFAHCEQQLLKSNLSEGKKYYNLRTKEITEKALLRLGDCGNGK</sequence>
<evidence type="ECO:0000313" key="2">
    <source>
        <dbReference type="EMBL" id="TMM53201.1"/>
    </source>
</evidence>
<dbReference type="RefSeq" id="WP_138659661.1">
    <property type="nucleotide sequence ID" value="NZ_VATY01000005.1"/>
</dbReference>
<comment type="caution">
    <text evidence="2">The sequence shown here is derived from an EMBL/GenBank/DDBJ whole genome shotgun (WGS) entry which is preliminary data.</text>
</comment>